<dbReference type="PANTHER" id="PTHR43775">
    <property type="entry name" value="FATTY ACID SYNTHASE"/>
    <property type="match status" value="1"/>
</dbReference>
<keyword evidence="10" id="KW-1185">Reference proteome</keyword>
<sequence>MAREPLAIVGCSCRLPMASDVDAFWRLIANGVDAVSDPPADRGDLTADLGRGGYLDRVDEFDAEFFGVSPAEAAALDPQQRLVLELGWEALEDAGIVPAQLRHTRTGVFIGAIADDYATIARRRGVDAIGAYSLTGSNRGMLANRLSYTLGLRGPSMTVDAAQSSSLVAVHLASESLRRGESAVALVGGVNLILTPDSTVSVSRFGGLSPDGRCHTFDARANGYVRGEGGVVVVLKRLADALAAGDQVYCVINGSAVNNDGGGASLTSPVRAAQEEVLRLAYQDADIDPAEVQYVELHGTGTRIGDPIEAAALGAALGTARDRTSPLLVGSAKTNIGHLEGAAGVVGLLKAALCLRHRKLVPSLNFERPNPEISLDRLNLRVQQHTGAWPQPDKPLVAGVSAFGMGGTNCHVVLTDWTPPAETPVDHRPRALAWLLSARTAEALRAQAGRLADAAGELDPADVAHTLAHTRAAFDHRAVVLGTDSAELVASARRLARGEATTRVVRAVAPGSTPRPVFVFPGQGAQWTGMAVELLESAPVFAASMADCAAALKSFVDWDLTAVLHDERALSRDDVVQPVLWAVMVSLAAQWRAHGVHPAAVVGHSQGEIAAACVAGALSLADGARLVALRGRLLAELSGHGGLLSVPLPAAEVPLLDGVSVAAINGPRSTVVAGPVDALTELAALVPGARRVPIDYASHSPAVEVIRERLLADLATLRPRPTEVEFWSTVTGQRFDPAGLDGGYWYRNLRQPVRFEQTIRALLGHGAFIEISPHPVLAVGVRETADSADSDAAVLGTLRRGDGGPDRFLRSLAEAHVHGVAVDWRSVLPAGRRVRLPSYPFQRQRHWLDSLPEARTEPARDTGRGALDLVRSEAAVALGHDRPDEIAADRTFRDLGFDSLLAVELRNRLSTATGLRLPSTALFDYPTPAALADHLAAAEPGTWSAATTATAATTTVAADDPIAIVATGCRFPGGVRSPEDLWRLVTAGLDVIGPAPTDRGWTAAGFNGGFLHDATDFDAAFFGISPREALAMDPQQRLLLETCWETVERAGIDPAALRGSDTGVFVGATAQDYGPRLHEAGDDLAGYLLTGTTASVASGRIAYTLALRGPALTVDTACSSSLVALHLAARALRQGECSLALAAGVAVLANPGMFHEFSRQRGLAPDGRCKPFSASADGTGWAEGVGVLLLERLSDAQRHGHPVLAVVRGSAVNSDGASNGLTAPNGPAQQRVIRQALASAGLSTADVDAVEAHGTGTTLGDPIEAHALLATYGQDRDRPLWLGSVKSNIGHTQAAAGMAGVIKMVEALRHAVLPRSLHIDQPSPHVDWDSGAVALLTEQQPWPRTDRSRRAGVSSFGVSGTNAHVILEQAPDLHPTTGGTEAPVEPTGRDGDHRTGPLPWVLSARTEQALLDRARDVRALLNSTARLADIGYSLATTRTTFEHRAVVLAEDHAGFDAALGALADARSAPGLVRGVAEVDNAGVVLVFPGQGSQWVGMGVALWESSAVFGEWMER</sequence>
<evidence type="ECO:0000313" key="10">
    <source>
        <dbReference type="Proteomes" id="UP001206128"/>
    </source>
</evidence>
<evidence type="ECO:0000259" key="7">
    <source>
        <dbReference type="PROSITE" id="PS50075"/>
    </source>
</evidence>
<evidence type="ECO:0000313" key="9">
    <source>
        <dbReference type="EMBL" id="MCP2170185.1"/>
    </source>
</evidence>
<comment type="caution">
    <text evidence="9">The sequence shown here is derived from an EMBL/GenBank/DDBJ whole genome shotgun (WGS) entry which is preliminary data.</text>
</comment>
<dbReference type="InterPro" id="IPR009081">
    <property type="entry name" value="PP-bd_ACP"/>
</dbReference>
<keyword evidence="2" id="KW-0597">Phosphoprotein</keyword>
<dbReference type="InterPro" id="IPR006162">
    <property type="entry name" value="Ppantetheine_attach_site"/>
</dbReference>
<organism evidence="9 10">
    <name type="scientific">Goodfellowiella coeruleoviolacea</name>
    <dbReference type="NCBI Taxonomy" id="334858"/>
    <lineage>
        <taxon>Bacteria</taxon>
        <taxon>Bacillati</taxon>
        <taxon>Actinomycetota</taxon>
        <taxon>Actinomycetes</taxon>
        <taxon>Pseudonocardiales</taxon>
        <taxon>Pseudonocardiaceae</taxon>
        <taxon>Goodfellowiella</taxon>
    </lineage>
</organism>
<dbReference type="Gene3D" id="3.40.366.10">
    <property type="entry name" value="Malonyl-Coenzyme A Acyl Carrier Protein, domain 2"/>
    <property type="match status" value="2"/>
</dbReference>
<dbReference type="InterPro" id="IPR032821">
    <property type="entry name" value="PKS_assoc"/>
</dbReference>
<evidence type="ECO:0000256" key="1">
    <source>
        <dbReference type="ARBA" id="ARBA00022450"/>
    </source>
</evidence>
<keyword evidence="5" id="KW-0511">Multifunctional enzyme</keyword>
<dbReference type="InterPro" id="IPR018201">
    <property type="entry name" value="Ketoacyl_synth_AS"/>
</dbReference>
<dbReference type="PANTHER" id="PTHR43775:SF37">
    <property type="entry name" value="SI:DKEY-61P9.11"/>
    <property type="match status" value="1"/>
</dbReference>
<feature type="non-terminal residue" evidence="9">
    <location>
        <position position="1514"/>
    </location>
</feature>
<dbReference type="Pfam" id="PF00550">
    <property type="entry name" value="PP-binding"/>
    <property type="match status" value="1"/>
</dbReference>
<dbReference type="CDD" id="cd00833">
    <property type="entry name" value="PKS"/>
    <property type="match status" value="2"/>
</dbReference>
<dbReference type="InterPro" id="IPR014043">
    <property type="entry name" value="Acyl_transferase_dom"/>
</dbReference>
<feature type="domain" description="Carrier" evidence="7">
    <location>
        <begin position="864"/>
        <end position="939"/>
    </location>
</feature>
<dbReference type="PROSITE" id="PS50075">
    <property type="entry name" value="CARRIER"/>
    <property type="match status" value="1"/>
</dbReference>
<dbReference type="SUPFAM" id="SSF52151">
    <property type="entry name" value="FabD/lysophospholipase-like"/>
    <property type="match status" value="2"/>
</dbReference>
<dbReference type="Pfam" id="PF02801">
    <property type="entry name" value="Ketoacyl-synt_C"/>
    <property type="match status" value="2"/>
</dbReference>
<dbReference type="Pfam" id="PF00109">
    <property type="entry name" value="ketoacyl-synt"/>
    <property type="match status" value="2"/>
</dbReference>
<dbReference type="Gene3D" id="1.10.1200.10">
    <property type="entry name" value="ACP-like"/>
    <property type="match status" value="1"/>
</dbReference>
<dbReference type="Gene3D" id="3.40.47.10">
    <property type="match status" value="2"/>
</dbReference>
<feature type="region of interest" description="Disordered" evidence="6">
    <location>
        <begin position="1372"/>
        <end position="1392"/>
    </location>
</feature>
<proteinExistence type="predicted"/>
<dbReference type="Gene3D" id="3.30.70.3290">
    <property type="match status" value="1"/>
</dbReference>
<dbReference type="Pfam" id="PF00698">
    <property type="entry name" value="Acyl_transf_1"/>
    <property type="match status" value="1"/>
</dbReference>
<accession>A0AAE3GLF7</accession>
<dbReference type="GO" id="GO:0006633">
    <property type="term" value="P:fatty acid biosynthetic process"/>
    <property type="evidence" value="ECO:0007669"/>
    <property type="project" value="InterPro"/>
</dbReference>
<dbReference type="Pfam" id="PF16197">
    <property type="entry name" value="KAsynt_C_assoc"/>
    <property type="match status" value="2"/>
</dbReference>
<gene>
    <name evidence="9" type="ORF">LX83_007076</name>
</gene>
<dbReference type="InterPro" id="IPR001227">
    <property type="entry name" value="Ac_transferase_dom_sf"/>
</dbReference>
<dbReference type="PROSITE" id="PS00012">
    <property type="entry name" value="PHOSPHOPANTETHEINE"/>
    <property type="match status" value="1"/>
</dbReference>
<evidence type="ECO:0000259" key="8">
    <source>
        <dbReference type="PROSITE" id="PS52004"/>
    </source>
</evidence>
<dbReference type="FunFam" id="1.10.1200.10:FF:000007">
    <property type="entry name" value="Probable polyketide synthase pks17"/>
    <property type="match status" value="1"/>
</dbReference>
<dbReference type="FunFam" id="3.40.47.10:FF:000019">
    <property type="entry name" value="Polyketide synthase type I"/>
    <property type="match status" value="2"/>
</dbReference>
<dbReference type="SUPFAM" id="SSF47336">
    <property type="entry name" value="ACP-like"/>
    <property type="match status" value="1"/>
</dbReference>
<dbReference type="InterPro" id="IPR016035">
    <property type="entry name" value="Acyl_Trfase/lysoPLipase"/>
</dbReference>
<dbReference type="SUPFAM" id="SSF55048">
    <property type="entry name" value="Probable ACP-binding domain of malonyl-CoA ACP transacylase"/>
    <property type="match status" value="1"/>
</dbReference>
<dbReference type="GO" id="GO:0031177">
    <property type="term" value="F:phosphopantetheine binding"/>
    <property type="evidence" value="ECO:0007669"/>
    <property type="project" value="InterPro"/>
</dbReference>
<feature type="domain" description="Ketosynthase family 3 (KS3)" evidence="8">
    <location>
        <begin position="3"/>
        <end position="416"/>
    </location>
</feature>
<dbReference type="PROSITE" id="PS52004">
    <property type="entry name" value="KS3_2"/>
    <property type="match status" value="2"/>
</dbReference>
<dbReference type="SUPFAM" id="SSF53901">
    <property type="entry name" value="Thiolase-like"/>
    <property type="match status" value="2"/>
</dbReference>
<dbReference type="InterPro" id="IPR014030">
    <property type="entry name" value="Ketoacyl_synth_N"/>
</dbReference>
<protein>
    <submittedName>
        <fullName evidence="9">Acyl transferase domain-containing protein</fullName>
    </submittedName>
</protein>
<dbReference type="SMART" id="SM01294">
    <property type="entry name" value="PKS_PP_betabranch"/>
    <property type="match status" value="1"/>
</dbReference>
<dbReference type="Proteomes" id="UP001206128">
    <property type="component" value="Unassembled WGS sequence"/>
</dbReference>
<keyword evidence="4" id="KW-0677">Repeat</keyword>
<dbReference type="SMART" id="SM00823">
    <property type="entry name" value="PKS_PP"/>
    <property type="match status" value="1"/>
</dbReference>
<keyword evidence="1" id="KW-0596">Phosphopantetheine</keyword>
<name>A0AAE3GLF7_9PSEU</name>
<dbReference type="InterPro" id="IPR036736">
    <property type="entry name" value="ACP-like_sf"/>
</dbReference>
<evidence type="ECO:0000256" key="2">
    <source>
        <dbReference type="ARBA" id="ARBA00022553"/>
    </source>
</evidence>
<evidence type="ECO:0000256" key="5">
    <source>
        <dbReference type="ARBA" id="ARBA00023268"/>
    </source>
</evidence>
<feature type="domain" description="Ketosynthase family 3 (KS3)" evidence="8">
    <location>
        <begin position="959"/>
        <end position="1369"/>
    </location>
</feature>
<keyword evidence="3 9" id="KW-0808">Transferase</keyword>
<reference evidence="9" key="1">
    <citation type="submission" date="2022-06" db="EMBL/GenBank/DDBJ databases">
        <title>Genomic Encyclopedia of Archaeal and Bacterial Type Strains, Phase II (KMG-II): from individual species to whole genera.</title>
        <authorList>
            <person name="Goeker M."/>
        </authorList>
    </citation>
    <scope>NUCLEOTIDE SEQUENCE</scope>
    <source>
        <strain evidence="9">DSM 43935</strain>
    </source>
</reference>
<dbReference type="InterPro" id="IPR014031">
    <property type="entry name" value="Ketoacyl_synth_C"/>
</dbReference>
<evidence type="ECO:0000256" key="3">
    <source>
        <dbReference type="ARBA" id="ARBA00022679"/>
    </source>
</evidence>
<dbReference type="EMBL" id="JAMTCK010000025">
    <property type="protein sequence ID" value="MCP2170185.1"/>
    <property type="molecule type" value="Genomic_DNA"/>
</dbReference>
<evidence type="ECO:0000256" key="6">
    <source>
        <dbReference type="SAM" id="MobiDB-lite"/>
    </source>
</evidence>
<dbReference type="SMART" id="SM00827">
    <property type="entry name" value="PKS_AT"/>
    <property type="match status" value="1"/>
</dbReference>
<dbReference type="InterPro" id="IPR020841">
    <property type="entry name" value="PKS_Beta-ketoAc_synthase_dom"/>
</dbReference>
<evidence type="ECO:0000256" key="4">
    <source>
        <dbReference type="ARBA" id="ARBA00022737"/>
    </source>
</evidence>
<dbReference type="InterPro" id="IPR016036">
    <property type="entry name" value="Malonyl_transacylase_ACP-bd"/>
</dbReference>
<dbReference type="SMART" id="SM00825">
    <property type="entry name" value="PKS_KS"/>
    <property type="match status" value="2"/>
</dbReference>
<dbReference type="InterPro" id="IPR016039">
    <property type="entry name" value="Thiolase-like"/>
</dbReference>
<dbReference type="PROSITE" id="PS00606">
    <property type="entry name" value="KS3_1"/>
    <property type="match status" value="1"/>
</dbReference>
<dbReference type="InterPro" id="IPR020806">
    <property type="entry name" value="PKS_PP-bd"/>
</dbReference>
<dbReference type="GO" id="GO:0004312">
    <property type="term" value="F:fatty acid synthase activity"/>
    <property type="evidence" value="ECO:0007669"/>
    <property type="project" value="TreeGrafter"/>
</dbReference>
<dbReference type="GO" id="GO:0004315">
    <property type="term" value="F:3-oxoacyl-[acyl-carrier-protein] synthase activity"/>
    <property type="evidence" value="ECO:0007669"/>
    <property type="project" value="InterPro"/>
</dbReference>
<dbReference type="InterPro" id="IPR050091">
    <property type="entry name" value="PKS_NRPS_Biosynth_Enz"/>
</dbReference>